<dbReference type="PANTHER" id="PTHR43283:SF7">
    <property type="entry name" value="BETA-LACTAMASE-RELATED DOMAIN-CONTAINING PROTEIN"/>
    <property type="match status" value="1"/>
</dbReference>
<gene>
    <name evidence="2" type="ORF">SAMN02745158_02571</name>
</gene>
<dbReference type="InterPro" id="IPR001466">
    <property type="entry name" value="Beta-lactam-related"/>
</dbReference>
<dbReference type="OrthoDB" id="9773047at2"/>
<name>A0A1M4YZW4_9CLOT</name>
<proteinExistence type="predicted"/>
<dbReference type="RefSeq" id="WP_072852366.1">
    <property type="nucleotide sequence ID" value="NZ_FQVI01000013.1"/>
</dbReference>
<dbReference type="SUPFAM" id="SSF56601">
    <property type="entry name" value="beta-lactamase/transpeptidase-like"/>
    <property type="match status" value="1"/>
</dbReference>
<dbReference type="STRING" id="1122155.SAMN02745158_02571"/>
<dbReference type="PANTHER" id="PTHR43283">
    <property type="entry name" value="BETA-LACTAMASE-RELATED"/>
    <property type="match status" value="1"/>
</dbReference>
<dbReference type="Gene3D" id="3.40.710.10">
    <property type="entry name" value="DD-peptidase/beta-lactamase superfamily"/>
    <property type="match status" value="1"/>
</dbReference>
<organism evidence="2 3">
    <name type="scientific">Lactonifactor longoviformis DSM 17459</name>
    <dbReference type="NCBI Taxonomy" id="1122155"/>
    <lineage>
        <taxon>Bacteria</taxon>
        <taxon>Bacillati</taxon>
        <taxon>Bacillota</taxon>
        <taxon>Clostridia</taxon>
        <taxon>Eubacteriales</taxon>
        <taxon>Clostridiaceae</taxon>
        <taxon>Lactonifactor</taxon>
    </lineage>
</organism>
<dbReference type="EMBL" id="FQVI01000013">
    <property type="protein sequence ID" value="SHF11359.1"/>
    <property type="molecule type" value="Genomic_DNA"/>
</dbReference>
<reference evidence="2 3" key="1">
    <citation type="submission" date="2016-11" db="EMBL/GenBank/DDBJ databases">
        <authorList>
            <person name="Jaros S."/>
            <person name="Januszkiewicz K."/>
            <person name="Wedrychowicz H."/>
        </authorList>
    </citation>
    <scope>NUCLEOTIDE SEQUENCE [LARGE SCALE GENOMIC DNA]</scope>
    <source>
        <strain evidence="2 3">DSM 17459</strain>
    </source>
</reference>
<evidence type="ECO:0000313" key="3">
    <source>
        <dbReference type="Proteomes" id="UP000184245"/>
    </source>
</evidence>
<keyword evidence="3" id="KW-1185">Reference proteome</keyword>
<dbReference type="InterPro" id="IPR050789">
    <property type="entry name" value="Diverse_Enzym_Activities"/>
</dbReference>
<accession>A0A1M4YZW4</accession>
<feature type="domain" description="Beta-lactamase-related" evidence="1">
    <location>
        <begin position="4"/>
        <end position="285"/>
    </location>
</feature>
<protein>
    <submittedName>
        <fullName evidence="2">CubicO group peptidase, beta-lactamase class C family</fullName>
    </submittedName>
</protein>
<evidence type="ECO:0000313" key="2">
    <source>
        <dbReference type="EMBL" id="SHF11359.1"/>
    </source>
</evidence>
<dbReference type="AlphaFoldDB" id="A0A1M4YZW4"/>
<evidence type="ECO:0000259" key="1">
    <source>
        <dbReference type="Pfam" id="PF00144"/>
    </source>
</evidence>
<dbReference type="Proteomes" id="UP000184245">
    <property type="component" value="Unassembled WGS sequence"/>
</dbReference>
<dbReference type="Pfam" id="PF00144">
    <property type="entry name" value="Beta-lactamase"/>
    <property type="match status" value="1"/>
</dbReference>
<dbReference type="InterPro" id="IPR012338">
    <property type="entry name" value="Beta-lactam/transpept-like"/>
</dbReference>
<sequence>MTLVKRFMEDAERGGMHILAAQVRMNGEIVDEWTRFPAKPRFETYSVSKTFAGVGAGIALEEGLITLDERISESFPEASYDITDENALSITVRDLLTMTSGLSETMLWRDGYERKYERDWIRFFYKAGKFVNKPGTAFLYNNVNPYILGCLIEKKSGQNLREYLRYRLFEPVGIHNVEWTSCPMGHTIAANALQINVDELGQFGQMLANGGEYNGKRIVSESYIKAMMTSYSETGEYIPSQPPVRAGYGYQTWIDGVNHAAYMWGIFGQYCVVLPEKNAVVTVLSLEPSDGGSNGNYDTSPLRKVIWEDLVTQV</sequence>